<evidence type="ECO:0000256" key="1">
    <source>
        <dbReference type="SAM" id="MobiDB-lite"/>
    </source>
</evidence>
<evidence type="ECO:0000313" key="3">
    <source>
        <dbReference type="Proteomes" id="UP000271162"/>
    </source>
</evidence>
<dbReference type="AlphaFoldDB" id="A0A158QYV3"/>
<proteinExistence type="predicted"/>
<keyword evidence="3" id="KW-1185">Reference proteome</keyword>
<feature type="compositionally biased region" description="Low complexity" evidence="1">
    <location>
        <begin position="1"/>
        <end position="11"/>
    </location>
</feature>
<dbReference type="EMBL" id="UYSL01020088">
    <property type="protein sequence ID" value="VDL72667.1"/>
    <property type="molecule type" value="Genomic_DNA"/>
</dbReference>
<evidence type="ECO:0000313" key="2">
    <source>
        <dbReference type="EMBL" id="VDL72667.1"/>
    </source>
</evidence>
<dbReference type="Proteomes" id="UP000271162">
    <property type="component" value="Unassembled WGS sequence"/>
</dbReference>
<dbReference type="WBParaSite" id="NBR_0000907701-mRNA-1">
    <property type="protein sequence ID" value="NBR_0000907701-mRNA-1"/>
    <property type="gene ID" value="NBR_0000907701"/>
</dbReference>
<reference evidence="4" key="1">
    <citation type="submission" date="2016-04" db="UniProtKB">
        <authorList>
            <consortium name="WormBaseParasite"/>
        </authorList>
    </citation>
    <scope>IDENTIFICATION</scope>
</reference>
<sequence length="115" mass="12394">MSFSSLSKSSSTPQPKVETTSCRQPFNSAASVLLFDPYGCVLASKCMFGFFFFDAQRSSTAGRPLSAAPASVAAAVAKNCTRDTDIIDQLLNGTGYNKFRIPGTFTFFLYDGCQD</sequence>
<evidence type="ECO:0000313" key="4">
    <source>
        <dbReference type="WBParaSite" id="NBR_0000907701-mRNA-1"/>
    </source>
</evidence>
<protein>
    <submittedName>
        <fullName evidence="4">SERPIN domain-containing protein</fullName>
    </submittedName>
</protein>
<feature type="region of interest" description="Disordered" evidence="1">
    <location>
        <begin position="1"/>
        <end position="21"/>
    </location>
</feature>
<name>A0A158QYV3_NIPBR</name>
<organism evidence="4">
    <name type="scientific">Nippostrongylus brasiliensis</name>
    <name type="common">Rat hookworm</name>
    <dbReference type="NCBI Taxonomy" id="27835"/>
    <lineage>
        <taxon>Eukaryota</taxon>
        <taxon>Metazoa</taxon>
        <taxon>Ecdysozoa</taxon>
        <taxon>Nematoda</taxon>
        <taxon>Chromadorea</taxon>
        <taxon>Rhabditida</taxon>
        <taxon>Rhabditina</taxon>
        <taxon>Rhabditomorpha</taxon>
        <taxon>Strongyloidea</taxon>
        <taxon>Heligmosomidae</taxon>
        <taxon>Nippostrongylus</taxon>
    </lineage>
</organism>
<feature type="compositionally biased region" description="Polar residues" evidence="1">
    <location>
        <begin position="12"/>
        <end position="21"/>
    </location>
</feature>
<reference evidence="2 3" key="2">
    <citation type="submission" date="2018-11" db="EMBL/GenBank/DDBJ databases">
        <authorList>
            <consortium name="Pathogen Informatics"/>
        </authorList>
    </citation>
    <scope>NUCLEOTIDE SEQUENCE [LARGE SCALE GENOMIC DNA]</scope>
</reference>
<accession>A0A158QYV3</accession>
<gene>
    <name evidence="2" type="ORF">NBR_LOCUS9078</name>
</gene>